<organism evidence="1 2">
    <name type="scientific">Caldicellulosiruptor saccharolyticus (strain ATCC 43494 / DSM 8903 / Tp8T 6331)</name>
    <dbReference type="NCBI Taxonomy" id="351627"/>
    <lineage>
        <taxon>Bacteria</taxon>
        <taxon>Bacillati</taxon>
        <taxon>Bacillota</taxon>
        <taxon>Bacillota incertae sedis</taxon>
        <taxon>Caldicellulosiruptorales</taxon>
        <taxon>Caldicellulosiruptoraceae</taxon>
        <taxon>Caldicellulosiruptor</taxon>
    </lineage>
</organism>
<evidence type="ECO:0000313" key="1">
    <source>
        <dbReference type="EMBL" id="ABP67004.1"/>
    </source>
</evidence>
<reference evidence="1 2" key="1">
    <citation type="journal article" date="2008" name="Appl. Environ. Microbiol.">
        <title>Hydrogenomics of the extremely thermophilic bacterium Caldicellulosiruptor saccharolyticus.</title>
        <authorList>
            <person name="van de Werken H.J."/>
            <person name="Verhaart M.R."/>
            <person name="VanFossen A.L."/>
            <person name="Willquist K."/>
            <person name="Lewis D.L."/>
            <person name="Nichols J.D."/>
            <person name="Goorissen H.P."/>
            <person name="Mongodin E.F."/>
            <person name="Nelson K.E."/>
            <person name="van Niel E.W."/>
            <person name="Stams A.J."/>
            <person name="Ward D.E."/>
            <person name="de Vos W.M."/>
            <person name="van der Oost J."/>
            <person name="Kelly R.M."/>
            <person name="Kengen S.W."/>
        </authorList>
    </citation>
    <scope>NUCLEOTIDE SEQUENCE [LARGE SCALE GENOMIC DNA]</scope>
    <source>
        <strain evidence="2">ATCC 43494 / DSM 8903 / Tp8T 6331</strain>
    </source>
</reference>
<accession>A4XJB9</accession>
<dbReference type="RefSeq" id="WP_011916939.1">
    <property type="nucleotide sequence ID" value="NC_009437.1"/>
</dbReference>
<keyword evidence="2" id="KW-1185">Reference proteome</keyword>
<proteinExistence type="predicted"/>
<dbReference type="EMBL" id="CP000679">
    <property type="protein sequence ID" value="ABP67004.1"/>
    <property type="molecule type" value="Genomic_DNA"/>
</dbReference>
<dbReference type="STRING" id="351627.Csac_1402"/>
<gene>
    <name evidence="1" type="ordered locus">Csac_1402</name>
</gene>
<dbReference type="KEGG" id="csc:Csac_1402"/>
<dbReference type="Proteomes" id="UP000000256">
    <property type="component" value="Chromosome"/>
</dbReference>
<protein>
    <submittedName>
        <fullName evidence="1">Uncharacterized protein</fullName>
    </submittedName>
</protein>
<evidence type="ECO:0000313" key="2">
    <source>
        <dbReference type="Proteomes" id="UP000000256"/>
    </source>
</evidence>
<dbReference type="HOGENOM" id="CLU_569483_0_0_9"/>
<sequence length="487" mass="55669">MKITNKNRLAAAVLGDLKKLVGSLPAVVIGSKVYYVAPRTMLGETFSKKYKISERQVYRILSLLKNSGHIHTLIKKHEGKTALHIHIVHQPVQLRKGSLNKNVAGNTKNRKALSLMRCDKISTGKTQRTQMSQVFVRNHNNKNNKDIKKYRENLSGSNYHNNEIISVIRKLKESNVSNYTLWKVKKACSENSKLLEQVKKLVSSFYWQEKVRSKDGILLALVSHPEVYDYSKLKSIETLSLAHAIKLKDIENLCQMYVFSPSATNKILKRARKSEEEADSIIRLLSSKHFKENVLSKENYAEVVLFTYKTNFTPVDIEVEVKKAGKKVIRILDFSDYKKQHKNLSTKNIAAVEKLSELCEQYHLPAFLKNALINIAAATYQIKAAIELLTLPYFKLKVQNKTAYLITLLRKTKELVFAKIVNKLRNLNPLSLPVAKKTEKVAHEERDGKVYLEMEKLYKESLRKAEGLESIGKVLSFLRVKSCLQAD</sequence>
<dbReference type="AlphaFoldDB" id="A4XJB9"/>
<name>A4XJB9_CALS8</name>